<accession>A0AAD7DHX4</accession>
<feature type="transmembrane region" description="Helical" evidence="6">
    <location>
        <begin position="120"/>
        <end position="142"/>
    </location>
</feature>
<feature type="compositionally biased region" description="Low complexity" evidence="5">
    <location>
        <begin position="608"/>
        <end position="617"/>
    </location>
</feature>
<evidence type="ECO:0000256" key="1">
    <source>
        <dbReference type="ARBA" id="ARBA00004167"/>
    </source>
</evidence>
<feature type="region of interest" description="Disordered" evidence="5">
    <location>
        <begin position="326"/>
        <end position="359"/>
    </location>
</feature>
<evidence type="ECO:0000256" key="2">
    <source>
        <dbReference type="ARBA" id="ARBA00022692"/>
    </source>
</evidence>
<feature type="region of interest" description="Disordered" evidence="5">
    <location>
        <begin position="525"/>
        <end position="617"/>
    </location>
</feature>
<feature type="compositionally biased region" description="Polar residues" evidence="5">
    <location>
        <begin position="891"/>
        <end position="901"/>
    </location>
</feature>
<keyword evidence="3 6" id="KW-1133">Transmembrane helix</keyword>
<dbReference type="PANTHER" id="PTHR15549">
    <property type="entry name" value="PAIRED IMMUNOGLOBULIN-LIKE TYPE 2 RECEPTOR"/>
    <property type="match status" value="1"/>
</dbReference>
<reference evidence="7" key="1">
    <citation type="submission" date="2023-03" db="EMBL/GenBank/DDBJ databases">
        <title>Massive genome expansion in bonnet fungi (Mycena s.s.) driven by repeated elements and novel gene families across ecological guilds.</title>
        <authorList>
            <consortium name="Lawrence Berkeley National Laboratory"/>
            <person name="Harder C.B."/>
            <person name="Miyauchi S."/>
            <person name="Viragh M."/>
            <person name="Kuo A."/>
            <person name="Thoen E."/>
            <person name="Andreopoulos B."/>
            <person name="Lu D."/>
            <person name="Skrede I."/>
            <person name="Drula E."/>
            <person name="Henrissat B."/>
            <person name="Morin E."/>
            <person name="Kohler A."/>
            <person name="Barry K."/>
            <person name="LaButti K."/>
            <person name="Morin E."/>
            <person name="Salamov A."/>
            <person name="Lipzen A."/>
            <person name="Mereny Z."/>
            <person name="Hegedus B."/>
            <person name="Baldrian P."/>
            <person name="Stursova M."/>
            <person name="Weitz H."/>
            <person name="Taylor A."/>
            <person name="Grigoriev I.V."/>
            <person name="Nagy L.G."/>
            <person name="Martin F."/>
            <person name="Kauserud H."/>
        </authorList>
    </citation>
    <scope>NUCLEOTIDE SEQUENCE</scope>
    <source>
        <strain evidence="7">CBHHK067</strain>
    </source>
</reference>
<dbReference type="EMBL" id="JARKIE010000054">
    <property type="protein sequence ID" value="KAJ7692126.1"/>
    <property type="molecule type" value="Genomic_DNA"/>
</dbReference>
<feature type="transmembrane region" description="Helical" evidence="6">
    <location>
        <begin position="67"/>
        <end position="90"/>
    </location>
</feature>
<organism evidence="7 8">
    <name type="scientific">Mycena rosella</name>
    <name type="common">Pink bonnet</name>
    <name type="synonym">Agaricus rosellus</name>
    <dbReference type="NCBI Taxonomy" id="1033263"/>
    <lineage>
        <taxon>Eukaryota</taxon>
        <taxon>Fungi</taxon>
        <taxon>Dikarya</taxon>
        <taxon>Basidiomycota</taxon>
        <taxon>Agaricomycotina</taxon>
        <taxon>Agaricomycetes</taxon>
        <taxon>Agaricomycetidae</taxon>
        <taxon>Agaricales</taxon>
        <taxon>Marasmiineae</taxon>
        <taxon>Mycenaceae</taxon>
        <taxon>Mycena</taxon>
    </lineage>
</organism>
<feature type="compositionally biased region" description="Low complexity" evidence="5">
    <location>
        <begin position="157"/>
        <end position="173"/>
    </location>
</feature>
<evidence type="ECO:0000313" key="7">
    <source>
        <dbReference type="EMBL" id="KAJ7692126.1"/>
    </source>
</evidence>
<evidence type="ECO:0000256" key="5">
    <source>
        <dbReference type="SAM" id="MobiDB-lite"/>
    </source>
</evidence>
<dbReference type="InterPro" id="IPR051694">
    <property type="entry name" value="Immunoregulatory_rcpt-like"/>
</dbReference>
<dbReference type="PANTHER" id="PTHR15549:SF26">
    <property type="entry name" value="AXIAL BUDDING PATTERN PROTEIN 2-RELATED"/>
    <property type="match status" value="1"/>
</dbReference>
<feature type="compositionally biased region" description="Low complexity" evidence="5">
    <location>
        <begin position="902"/>
        <end position="917"/>
    </location>
</feature>
<keyword evidence="4 6" id="KW-0472">Membrane</keyword>
<name>A0AAD7DHX4_MYCRO</name>
<feature type="region of interest" description="Disordered" evidence="5">
    <location>
        <begin position="1008"/>
        <end position="1042"/>
    </location>
</feature>
<keyword evidence="8" id="KW-1185">Reference proteome</keyword>
<comment type="subcellular location">
    <subcellularLocation>
        <location evidence="1">Membrane</location>
        <topology evidence="1">Single-pass membrane protein</topology>
    </subcellularLocation>
</comment>
<dbReference type="GO" id="GO:0016020">
    <property type="term" value="C:membrane"/>
    <property type="evidence" value="ECO:0007669"/>
    <property type="project" value="UniProtKB-SubCell"/>
</dbReference>
<feature type="region of interest" description="Disordered" evidence="5">
    <location>
        <begin position="802"/>
        <end position="974"/>
    </location>
</feature>
<dbReference type="Proteomes" id="UP001221757">
    <property type="component" value="Unassembled WGS sequence"/>
</dbReference>
<comment type="caution">
    <text evidence="7">The sequence shown here is derived from an EMBL/GenBank/DDBJ whole genome shotgun (WGS) entry which is preliminary data.</text>
</comment>
<proteinExistence type="predicted"/>
<dbReference type="GO" id="GO:0071944">
    <property type="term" value="C:cell periphery"/>
    <property type="evidence" value="ECO:0007669"/>
    <property type="project" value="UniProtKB-ARBA"/>
</dbReference>
<evidence type="ECO:0000313" key="8">
    <source>
        <dbReference type="Proteomes" id="UP001221757"/>
    </source>
</evidence>
<feature type="compositionally biased region" description="Low complexity" evidence="5">
    <location>
        <begin position="262"/>
        <end position="308"/>
    </location>
</feature>
<sequence>MTAPTQALPPWLSFTTIVLPQTTETTLHPARHGLDVWRAYEPRDDRTDDDGDDDIHRDTYFITRATYIFLFIFFLRATHLFTYLLFLLFLSPTSSTSLSPSASASPVSSTGHTPLSRAQLIGIIVGSILGALVLLLLCLCCATRFCRRRREGAGDESTAAASSRSRTRFTALLPRRRRRGRTRFTMLTPGAAGASGAQYADVEDDWLVVASPTSPTSALTSPTSPTSPTLPAEPGRGGTEADPFLTRARLPNPHPHPGGSGSNNSAGNNRNSGGNNRNSAGNNSNGNHSGGNATSNSASSRDTTSSGTNASGYGVLLAHPALSMPAPPNVNPFDPAGHSGNLYPQTMHNLPPGAAPPAPMPGRRILSPAQMAILVEEDVLPRRSEDLLPRRSEDAGSRFSDEGEGEAEVVVARRVAVGAAGPSLLRPASQEKEKDKEGRRSWIPRFSWLSGGSRGSRASRDVEEEGGLLLFDAGTGTGATSPVAPESPPRVRPASAGASGAARGVGGGAASGEMREFGARPLLPFLAAGPRPLSGVRRERDELRGDEREREERGTVFTDARETLSTRGSGAQVGGGNGNGSGHSVNDGGADGGADGQDAEQDAEQDAGQEGQDPLDAPAPAALAAFEHSLHRTSTHSLSGQATTLGGTETASNTTLATPATEHAVLKPERAYAYAHGPPGLEGNAFGSFDANNASSGNGATKQGWAWDAAGLELGFARPASHSKLGTFGSANVGALPAGVFGAPGIRVVGASTGSSVGGGAGSSLGGVTSSSEAFGAGGLPVVNVGAPHLSLELDDAPPGAEGEWRLLGRSGSDGSLGQRREWGMGGVGIMGEPGRRGTFGGAAEYHHTQGPSSEQGSLHSRANNSSLNSASLSSASHSHSGHSRLHSGNASSGALHSQYPSSGSSARARALAHAGSVEGPMSPAVSAFGHRARDAEHSGSSGSHSGEGHGHGHPARTGREPQPAGALAEPGEPAAFAVGGGAGRGLAGDVVGGGWLGFGWGAPLSATRACARTPDPGPPEPPISCDVDVDVSYSPPTDGPP</sequence>
<keyword evidence="2 6" id="KW-0812">Transmembrane</keyword>
<gene>
    <name evidence="7" type="ORF">B0H17DRAFT_1330880</name>
</gene>
<feature type="region of interest" description="Disordered" evidence="5">
    <location>
        <begin position="153"/>
        <end position="180"/>
    </location>
</feature>
<feature type="compositionally biased region" description="Low complexity" evidence="5">
    <location>
        <begin position="858"/>
        <end position="879"/>
    </location>
</feature>
<feature type="compositionally biased region" description="Low complexity" evidence="5">
    <location>
        <begin position="806"/>
        <end position="818"/>
    </location>
</feature>
<dbReference type="AlphaFoldDB" id="A0AAD7DHX4"/>
<feature type="compositionally biased region" description="Polar residues" evidence="5">
    <location>
        <begin position="640"/>
        <end position="653"/>
    </location>
</feature>
<feature type="region of interest" description="Disordered" evidence="5">
    <location>
        <begin position="471"/>
        <end position="512"/>
    </location>
</feature>
<feature type="compositionally biased region" description="Low complexity" evidence="5">
    <location>
        <begin position="961"/>
        <end position="974"/>
    </location>
</feature>
<feature type="compositionally biased region" description="Gly residues" evidence="5">
    <location>
        <begin position="571"/>
        <end position="581"/>
    </location>
</feature>
<feature type="region of interest" description="Disordered" evidence="5">
    <location>
        <begin position="632"/>
        <end position="653"/>
    </location>
</feature>
<feature type="compositionally biased region" description="Acidic residues" evidence="5">
    <location>
        <begin position="597"/>
        <end position="607"/>
    </location>
</feature>
<evidence type="ECO:0000256" key="4">
    <source>
        <dbReference type="ARBA" id="ARBA00023136"/>
    </source>
</evidence>
<evidence type="ECO:0000256" key="6">
    <source>
        <dbReference type="SAM" id="Phobius"/>
    </source>
</evidence>
<protein>
    <submittedName>
        <fullName evidence="7">Uncharacterized protein</fullName>
    </submittedName>
</protein>
<feature type="compositionally biased region" description="Basic and acidic residues" evidence="5">
    <location>
        <begin position="536"/>
        <end position="564"/>
    </location>
</feature>
<feature type="compositionally biased region" description="Low complexity" evidence="5">
    <location>
        <begin position="212"/>
        <end position="232"/>
    </location>
</feature>
<evidence type="ECO:0000256" key="3">
    <source>
        <dbReference type="ARBA" id="ARBA00022989"/>
    </source>
</evidence>
<feature type="region of interest" description="Disordered" evidence="5">
    <location>
        <begin position="212"/>
        <end position="312"/>
    </location>
</feature>